<evidence type="ECO:0000313" key="1">
    <source>
        <dbReference type="EMBL" id="KAI9898503.1"/>
    </source>
</evidence>
<keyword evidence="2" id="KW-1185">Reference proteome</keyword>
<comment type="caution">
    <text evidence="1">The sequence shown here is derived from an EMBL/GenBank/DDBJ whole genome shotgun (WGS) entry which is preliminary data.</text>
</comment>
<dbReference type="EMBL" id="CM047945">
    <property type="protein sequence ID" value="KAI9898503.1"/>
    <property type="molecule type" value="Genomic_DNA"/>
</dbReference>
<dbReference type="Proteomes" id="UP001163324">
    <property type="component" value="Chromosome 6"/>
</dbReference>
<reference evidence="1" key="1">
    <citation type="submission" date="2022-10" db="EMBL/GenBank/DDBJ databases">
        <title>Complete Genome of Trichothecium roseum strain YXFP-22015, a Plant Pathogen Isolated from Citrus.</title>
        <authorList>
            <person name="Wang Y."/>
            <person name="Zhu L."/>
        </authorList>
    </citation>
    <scope>NUCLEOTIDE SEQUENCE</scope>
    <source>
        <strain evidence="1">YXFP-22015</strain>
    </source>
</reference>
<protein>
    <submittedName>
        <fullName evidence="1">Uncharacterized protein</fullName>
    </submittedName>
</protein>
<gene>
    <name evidence="1" type="ORF">N3K66_006863</name>
</gene>
<organism evidence="1 2">
    <name type="scientific">Trichothecium roseum</name>
    <dbReference type="NCBI Taxonomy" id="47278"/>
    <lineage>
        <taxon>Eukaryota</taxon>
        <taxon>Fungi</taxon>
        <taxon>Dikarya</taxon>
        <taxon>Ascomycota</taxon>
        <taxon>Pezizomycotina</taxon>
        <taxon>Sordariomycetes</taxon>
        <taxon>Hypocreomycetidae</taxon>
        <taxon>Hypocreales</taxon>
        <taxon>Hypocreales incertae sedis</taxon>
        <taxon>Trichothecium</taxon>
    </lineage>
</organism>
<name>A0ACC0UZ51_9HYPO</name>
<sequence length="604" mass="64569">MAKRKTTSDVSSQEGTPTKSTRKRNLDHDGGRLETETPTKRRRGSVTTDASVSESSEEDDEVDVAAAEVRAIDLAGNSSTPRRRGRPPKNKTVAAAATTTTTATGDTPTPKAQRFATFETPTKRRILDAESTPGRKAGADRSARRKSAKALIEQVVGDGDTDDDEDDDEGALAREIYGSGGEDEEARAGGADAGGTSQAASTEGDDPPSESAPETPSKARRGGGKGRGSRPRARSPTPPRDLPPHELYFAQNKPGRPKTSDNSLSSLSLLTHDEYFSILAGGGGGDGEGDRHAGDVAYLESLHAESFPQWTFELLQGFSVCLYGLGSKRRLLQRLAKELYARGGGGGGGSGQQKHSIVVINGYAPSTSMRDILATIASAVDPSRRIPAAPPAVMAQSILAHLASAGATLTLVAHSVDAAPLRRQAHQSVLSQLAAHPRVRLACSVDTPDFPLLWDVSLRSAFNFAFHDCTTYAPFSVELDVVDDVHELLGRKARRVNGREGVAFVLKSLPENAKNLFQLIVGEVLIAAEEEGGEAEDAGVEYRMLYNKAVEEFICSSEMAFRTLLKEFHDHQIITSRKDTIGTELLSVPFNKGELEAILEDLMG</sequence>
<accession>A0ACC0UZ51</accession>
<evidence type="ECO:0000313" key="2">
    <source>
        <dbReference type="Proteomes" id="UP001163324"/>
    </source>
</evidence>
<proteinExistence type="predicted"/>